<dbReference type="Proteomes" id="UP000078428">
    <property type="component" value="Unassembled WGS sequence"/>
</dbReference>
<name>A0A178MTV2_9PROT</name>
<evidence type="ECO:0000313" key="3">
    <source>
        <dbReference type="Proteomes" id="UP000078428"/>
    </source>
</evidence>
<protein>
    <submittedName>
        <fullName evidence="2">Uncharacterized protein</fullName>
    </submittedName>
</protein>
<evidence type="ECO:0000313" key="2">
    <source>
        <dbReference type="EMBL" id="OAN53002.1"/>
    </source>
</evidence>
<sequence length="224" mass="25153">MIMAMPNISFLTLADLCDRWGVKPPHIGALALDQKLVLSIGLSGVRAEVGEWQKVDIDEWQRLPEGWQYLTGIFDLKRNDAWSIIKHGPRVIDSVMPVEPDGYIEIRRQEDLPEFVVAPDDLLIRREEVERFEANNAPAPRDVSAPSLSRGGPGAPPKYDWESFWIETCRRLHDDGPPSTQKEMVLNLLGWFDDKGAAVPDESTVKKKVSKLWKALGLASQSVA</sequence>
<proteinExistence type="predicted"/>
<evidence type="ECO:0000256" key="1">
    <source>
        <dbReference type="SAM" id="MobiDB-lite"/>
    </source>
</evidence>
<dbReference type="STRING" id="1285242.A6A04_14905"/>
<gene>
    <name evidence="2" type="ORF">A6A04_14905</name>
</gene>
<organism evidence="2 3">
    <name type="scientific">Paramagnetospirillum marisnigri</name>
    <dbReference type="NCBI Taxonomy" id="1285242"/>
    <lineage>
        <taxon>Bacteria</taxon>
        <taxon>Pseudomonadati</taxon>
        <taxon>Pseudomonadota</taxon>
        <taxon>Alphaproteobacteria</taxon>
        <taxon>Rhodospirillales</taxon>
        <taxon>Magnetospirillaceae</taxon>
        <taxon>Paramagnetospirillum</taxon>
    </lineage>
</organism>
<keyword evidence="3" id="KW-1185">Reference proteome</keyword>
<accession>A0A178MTV2</accession>
<reference evidence="2 3" key="1">
    <citation type="submission" date="2016-04" db="EMBL/GenBank/DDBJ databases">
        <title>Draft genome sequence of freshwater magnetotactic bacteria Magnetospirillum marisnigri SP-1 and Magnetospirillum moscoviense BB-1.</title>
        <authorList>
            <person name="Koziaeva V."/>
            <person name="Dziuba M.V."/>
            <person name="Ivanov T.M."/>
            <person name="Kuznetsov B."/>
            <person name="Grouzdev D.S."/>
        </authorList>
    </citation>
    <scope>NUCLEOTIDE SEQUENCE [LARGE SCALE GENOMIC DNA]</scope>
    <source>
        <strain evidence="2 3">SP-1</strain>
    </source>
</reference>
<dbReference type="EMBL" id="LWQT01000041">
    <property type="protein sequence ID" value="OAN53002.1"/>
    <property type="molecule type" value="Genomic_DNA"/>
</dbReference>
<comment type="caution">
    <text evidence="2">The sequence shown here is derived from an EMBL/GenBank/DDBJ whole genome shotgun (WGS) entry which is preliminary data.</text>
</comment>
<feature type="region of interest" description="Disordered" evidence="1">
    <location>
        <begin position="135"/>
        <end position="156"/>
    </location>
</feature>
<dbReference type="AlphaFoldDB" id="A0A178MTV2"/>